<feature type="region of interest" description="Disordered" evidence="1">
    <location>
        <begin position="237"/>
        <end position="263"/>
    </location>
</feature>
<feature type="compositionally biased region" description="Acidic residues" evidence="1">
    <location>
        <begin position="150"/>
        <end position="161"/>
    </location>
</feature>
<feature type="region of interest" description="Disordered" evidence="1">
    <location>
        <begin position="29"/>
        <end position="85"/>
    </location>
</feature>
<feature type="compositionally biased region" description="Basic residues" evidence="1">
    <location>
        <begin position="124"/>
        <end position="134"/>
    </location>
</feature>
<dbReference type="Proteomes" id="UP000226031">
    <property type="component" value="Unassembled WGS sequence"/>
</dbReference>
<protein>
    <submittedName>
        <fullName evidence="2">Uncharacterized protein</fullName>
    </submittedName>
</protein>
<evidence type="ECO:0000313" key="2">
    <source>
        <dbReference type="EMBL" id="PGH32473.1"/>
    </source>
</evidence>
<feature type="compositionally biased region" description="Polar residues" evidence="1">
    <location>
        <begin position="244"/>
        <end position="253"/>
    </location>
</feature>
<dbReference type="EMBL" id="PDND01000091">
    <property type="protein sequence ID" value="PGH32473.1"/>
    <property type="molecule type" value="Genomic_DNA"/>
</dbReference>
<keyword evidence="3" id="KW-1185">Reference proteome</keyword>
<reference evidence="2 3" key="1">
    <citation type="submission" date="2017-10" db="EMBL/GenBank/DDBJ databases">
        <title>Comparative genomics in systemic dimorphic fungi from Ajellomycetaceae.</title>
        <authorList>
            <person name="Munoz J.F."/>
            <person name="Mcewen J.G."/>
            <person name="Clay O.K."/>
            <person name="Cuomo C.A."/>
        </authorList>
    </citation>
    <scope>NUCLEOTIDE SEQUENCE [LARGE SCALE GENOMIC DNA]</scope>
    <source>
        <strain evidence="2 3">UAMH4076</strain>
    </source>
</reference>
<dbReference type="AlphaFoldDB" id="A0A2B7ZH34"/>
<evidence type="ECO:0000256" key="1">
    <source>
        <dbReference type="SAM" id="MobiDB-lite"/>
    </source>
</evidence>
<feature type="compositionally biased region" description="Basic and acidic residues" evidence="1">
    <location>
        <begin position="40"/>
        <end position="56"/>
    </location>
</feature>
<feature type="region of interest" description="Disordered" evidence="1">
    <location>
        <begin position="116"/>
        <end position="177"/>
    </location>
</feature>
<sequence length="273" mass="31627">MSFYFDNRHDNQRYQFPLRRLAPVIWASPSRHSNPGLRRSTRDEHSSWSVPEHQHGETYWIPSARRRGPEHPTSYALSANSPDSRRRYCCSGGTQVCRYCDPGGHFRPPSSLDTHLRGNGCIQHPHRLHSRRPRRHEDPHRNTNYRFSDFSDDEDDEDDEDAHTNEATSDDIPDSDAMMNLNATATTNANRNAFHNPPSQNVLAHIRRRYDNRLSFVDRILLGDFADDVLESGRLAQHRRRGRQMSQRISGGNSRARDQSSQSRRRFFLAVAV</sequence>
<proteinExistence type="predicted"/>
<name>A0A2B7ZH34_9EURO</name>
<comment type="caution">
    <text evidence="2">The sequence shown here is derived from an EMBL/GenBank/DDBJ whole genome shotgun (WGS) entry which is preliminary data.</text>
</comment>
<organism evidence="2 3">
    <name type="scientific">[Emmonsia] crescens</name>
    <dbReference type="NCBI Taxonomy" id="73230"/>
    <lineage>
        <taxon>Eukaryota</taxon>
        <taxon>Fungi</taxon>
        <taxon>Dikarya</taxon>
        <taxon>Ascomycota</taxon>
        <taxon>Pezizomycotina</taxon>
        <taxon>Eurotiomycetes</taxon>
        <taxon>Eurotiomycetidae</taxon>
        <taxon>Onygenales</taxon>
        <taxon>Ajellomycetaceae</taxon>
        <taxon>Emergomyces</taxon>
    </lineage>
</organism>
<accession>A0A2B7ZH34</accession>
<gene>
    <name evidence="2" type="ORF">GX50_04710</name>
</gene>
<evidence type="ECO:0000313" key="3">
    <source>
        <dbReference type="Proteomes" id="UP000226031"/>
    </source>
</evidence>
<dbReference type="VEuPathDB" id="FungiDB:EMCG_01522"/>